<organism evidence="3 4">
    <name type="scientific">Lithospermum erythrorhizon</name>
    <name type="common">Purple gromwell</name>
    <name type="synonym">Lithospermum officinale var. erythrorhizon</name>
    <dbReference type="NCBI Taxonomy" id="34254"/>
    <lineage>
        <taxon>Eukaryota</taxon>
        <taxon>Viridiplantae</taxon>
        <taxon>Streptophyta</taxon>
        <taxon>Embryophyta</taxon>
        <taxon>Tracheophyta</taxon>
        <taxon>Spermatophyta</taxon>
        <taxon>Magnoliopsida</taxon>
        <taxon>eudicotyledons</taxon>
        <taxon>Gunneridae</taxon>
        <taxon>Pentapetalae</taxon>
        <taxon>asterids</taxon>
        <taxon>lamiids</taxon>
        <taxon>Boraginales</taxon>
        <taxon>Boraginaceae</taxon>
        <taxon>Boraginoideae</taxon>
        <taxon>Lithospermeae</taxon>
        <taxon>Lithospermum</taxon>
    </lineage>
</organism>
<evidence type="ECO:0000313" key="3">
    <source>
        <dbReference type="EMBL" id="GAA0176607.1"/>
    </source>
</evidence>
<dbReference type="AlphaFoldDB" id="A0AAV3RQI2"/>
<sequence length="367" mass="40605">MLVQWILNTIDSSLRKSIPYFDTAHAVTTSVGSGAASEVGGSAGQPSGAGLSESDWGKLKDLLGNSDLRSEDRLVDPTSRILIGVSERRNGFYYFCSIPEEWALHAAGKLSLDLWHNRLGHPSVKVVRSLSFIFDKCHLSNKACIVCHQAKQSRESFGKLDKFHGRSRKCIFVGYPFGKKRWKLFDLESCEYFVSRDVIFYENEFPFASSLPQANNYVLPSNPVGSIDEDEEVDELLCDGEVVQPSQSSSAAGCLECSRPCRVLGRGGTGSLSATSAPRCWFSKLASALKWYGFVQSYSDYSLFTLSRGNVRLHVLVYVDDLIIAVSPRASFRLLDNNFLRGEVSERVPGSGNLAEGAEFFATFWLV</sequence>
<dbReference type="Pfam" id="PF13976">
    <property type="entry name" value="gag_pre-integrs"/>
    <property type="match status" value="1"/>
</dbReference>
<dbReference type="Proteomes" id="UP001454036">
    <property type="component" value="Unassembled WGS sequence"/>
</dbReference>
<name>A0AAV3RQI2_LITER</name>
<proteinExistence type="predicted"/>
<evidence type="ECO:0000259" key="2">
    <source>
        <dbReference type="Pfam" id="PF25597"/>
    </source>
</evidence>
<accession>A0AAV3RQI2</accession>
<protein>
    <recommendedName>
        <fullName evidence="5">GAG-pre-integrase domain-containing protein</fullName>
    </recommendedName>
</protein>
<evidence type="ECO:0000259" key="1">
    <source>
        <dbReference type="Pfam" id="PF13976"/>
    </source>
</evidence>
<feature type="domain" description="Retroviral polymerase SH3-like" evidence="2">
    <location>
        <begin position="160"/>
        <end position="210"/>
    </location>
</feature>
<evidence type="ECO:0008006" key="5">
    <source>
        <dbReference type="Google" id="ProtNLM"/>
    </source>
</evidence>
<comment type="caution">
    <text evidence="3">The sequence shown here is derived from an EMBL/GenBank/DDBJ whole genome shotgun (WGS) entry which is preliminary data.</text>
</comment>
<dbReference type="EMBL" id="BAABME010010228">
    <property type="protein sequence ID" value="GAA0176607.1"/>
    <property type="molecule type" value="Genomic_DNA"/>
</dbReference>
<dbReference type="InterPro" id="IPR025724">
    <property type="entry name" value="GAG-pre-integrase_dom"/>
</dbReference>
<feature type="domain" description="GAG-pre-integrase" evidence="1">
    <location>
        <begin position="104"/>
        <end position="152"/>
    </location>
</feature>
<keyword evidence="4" id="KW-1185">Reference proteome</keyword>
<evidence type="ECO:0000313" key="4">
    <source>
        <dbReference type="Proteomes" id="UP001454036"/>
    </source>
</evidence>
<dbReference type="Pfam" id="PF25597">
    <property type="entry name" value="SH3_retrovirus"/>
    <property type="match status" value="1"/>
</dbReference>
<gene>
    <name evidence="3" type="ORF">LIER_29569</name>
</gene>
<dbReference type="InterPro" id="IPR057670">
    <property type="entry name" value="SH3_retrovirus"/>
</dbReference>
<reference evidence="3 4" key="1">
    <citation type="submission" date="2024-01" db="EMBL/GenBank/DDBJ databases">
        <title>The complete chloroplast genome sequence of Lithospermum erythrorhizon: insights into the phylogenetic relationship among Boraginaceae species and the maternal lineages of purple gromwells.</title>
        <authorList>
            <person name="Okada T."/>
            <person name="Watanabe K."/>
        </authorList>
    </citation>
    <scope>NUCLEOTIDE SEQUENCE [LARGE SCALE GENOMIC DNA]</scope>
</reference>